<dbReference type="EMBL" id="QGTJ01000012">
    <property type="protein sequence ID" value="PWV59079.1"/>
    <property type="molecule type" value="Genomic_DNA"/>
</dbReference>
<dbReference type="RefSeq" id="WP_170123666.1">
    <property type="nucleotide sequence ID" value="NZ_QGTJ01000012.1"/>
</dbReference>
<dbReference type="Pfam" id="PF11743">
    <property type="entry name" value="DUF3301"/>
    <property type="match status" value="1"/>
</dbReference>
<organism evidence="1 2">
    <name type="scientific">Plasticicumulans acidivorans</name>
    <dbReference type="NCBI Taxonomy" id="886464"/>
    <lineage>
        <taxon>Bacteria</taxon>
        <taxon>Pseudomonadati</taxon>
        <taxon>Pseudomonadota</taxon>
        <taxon>Gammaproteobacteria</taxon>
        <taxon>Candidatus Competibacteraceae</taxon>
        <taxon>Plasticicumulans</taxon>
    </lineage>
</organism>
<reference evidence="1 2" key="1">
    <citation type="submission" date="2018-05" db="EMBL/GenBank/DDBJ databases">
        <title>Genomic Encyclopedia of Type Strains, Phase IV (KMG-IV): sequencing the most valuable type-strain genomes for metagenomic binning, comparative biology and taxonomic classification.</title>
        <authorList>
            <person name="Goeker M."/>
        </authorList>
    </citation>
    <scope>NUCLEOTIDE SEQUENCE [LARGE SCALE GENOMIC DNA]</scope>
    <source>
        <strain evidence="1 2">DSM 23606</strain>
    </source>
</reference>
<protein>
    <submittedName>
        <fullName evidence="1">Uncharacterized protein DUF3301</fullName>
    </submittedName>
</protein>
<comment type="caution">
    <text evidence="1">The sequence shown here is derived from an EMBL/GenBank/DDBJ whole genome shotgun (WGS) entry which is preliminary data.</text>
</comment>
<proteinExistence type="predicted"/>
<gene>
    <name evidence="1" type="ORF">C7443_11277</name>
</gene>
<sequence length="106" mass="11820">MSVSTLFGLLGVALLVWFVHDALRAREAAIAVARRACSAQGLQLLDDTVELRELRPQRALRGGLHWRRRYAFEFTRGDDRRIDGVVIMCGHRVESCVLGALESSPS</sequence>
<dbReference type="InterPro" id="IPR021732">
    <property type="entry name" value="DUF3301"/>
</dbReference>
<evidence type="ECO:0000313" key="1">
    <source>
        <dbReference type="EMBL" id="PWV59079.1"/>
    </source>
</evidence>
<dbReference type="AlphaFoldDB" id="A0A317MWD8"/>
<dbReference type="Proteomes" id="UP000246569">
    <property type="component" value="Unassembled WGS sequence"/>
</dbReference>
<accession>A0A317MWD8</accession>
<keyword evidence="2" id="KW-1185">Reference proteome</keyword>
<name>A0A317MWD8_9GAMM</name>
<evidence type="ECO:0000313" key="2">
    <source>
        <dbReference type="Proteomes" id="UP000246569"/>
    </source>
</evidence>